<organism evidence="2 6">
    <name type="scientific">Didymodactylos carnosus</name>
    <dbReference type="NCBI Taxonomy" id="1234261"/>
    <lineage>
        <taxon>Eukaryota</taxon>
        <taxon>Metazoa</taxon>
        <taxon>Spiralia</taxon>
        <taxon>Gnathifera</taxon>
        <taxon>Rotifera</taxon>
        <taxon>Eurotatoria</taxon>
        <taxon>Bdelloidea</taxon>
        <taxon>Philodinida</taxon>
        <taxon>Philodinidae</taxon>
        <taxon>Didymodactylos</taxon>
    </lineage>
</organism>
<evidence type="ECO:0008006" key="7">
    <source>
        <dbReference type="Google" id="ProtNLM"/>
    </source>
</evidence>
<dbReference type="AlphaFoldDB" id="A0A813QSX9"/>
<feature type="compositionally biased region" description="Basic and acidic residues" evidence="1">
    <location>
        <begin position="38"/>
        <end position="47"/>
    </location>
</feature>
<dbReference type="EMBL" id="CAJNOQ010000201">
    <property type="protein sequence ID" value="CAF0771581.1"/>
    <property type="molecule type" value="Genomic_DNA"/>
</dbReference>
<feature type="compositionally biased region" description="Basic and acidic residues" evidence="1">
    <location>
        <begin position="110"/>
        <end position="124"/>
    </location>
</feature>
<evidence type="ECO:0000256" key="1">
    <source>
        <dbReference type="SAM" id="MobiDB-lite"/>
    </source>
</evidence>
<gene>
    <name evidence="2" type="ORF">GPM918_LOCUS1956</name>
    <name evidence="3" type="ORF">OVA965_LOCUS10628</name>
    <name evidence="4" type="ORF">SRO942_LOCUS1956</name>
    <name evidence="5" type="ORF">TMI583_LOCUS10624</name>
</gene>
<evidence type="ECO:0000313" key="3">
    <source>
        <dbReference type="EMBL" id="CAF0921145.1"/>
    </source>
</evidence>
<dbReference type="EMBL" id="CAJOBA010003963">
    <property type="protein sequence ID" value="CAF3698576.1"/>
    <property type="molecule type" value="Genomic_DNA"/>
</dbReference>
<reference evidence="2" key="1">
    <citation type="submission" date="2021-02" db="EMBL/GenBank/DDBJ databases">
        <authorList>
            <person name="Nowell W R."/>
        </authorList>
    </citation>
    <scope>NUCLEOTIDE SEQUENCE</scope>
</reference>
<proteinExistence type="predicted"/>
<evidence type="ECO:0000313" key="2">
    <source>
        <dbReference type="EMBL" id="CAF0771581.1"/>
    </source>
</evidence>
<dbReference type="InterPro" id="IPR024130">
    <property type="entry name" value="DAP1/DAPL1"/>
</dbReference>
<dbReference type="Proteomes" id="UP000663829">
    <property type="component" value="Unassembled WGS sequence"/>
</dbReference>
<dbReference type="Pfam" id="PF15228">
    <property type="entry name" value="DAP"/>
    <property type="match status" value="2"/>
</dbReference>
<dbReference type="EMBL" id="CAJNOK010003961">
    <property type="protein sequence ID" value="CAF0921145.1"/>
    <property type="molecule type" value="Genomic_DNA"/>
</dbReference>
<dbReference type="Proteomes" id="UP000681722">
    <property type="component" value="Unassembled WGS sequence"/>
</dbReference>
<dbReference type="Proteomes" id="UP000682733">
    <property type="component" value="Unassembled WGS sequence"/>
</dbReference>
<feature type="region of interest" description="Disordered" evidence="1">
    <location>
        <begin position="110"/>
        <end position="141"/>
    </location>
</feature>
<sequence>MPDETTTVDEKVVADLKAGHAPALKVGGMRVAQPRRTSQNEDKDKKAKGAHAAEGASGENDEEAQNTGETPAEDEEEQTQETAISHRVAGQMVSGTFVPVQEAFPTEAMKHMQEKPKPKHEYHAGSKVNQTHIVMQQPRKQ</sequence>
<name>A0A813QSX9_9BILA</name>
<dbReference type="OrthoDB" id="5973225at2759"/>
<comment type="caution">
    <text evidence="2">The sequence shown here is derived from an EMBL/GenBank/DDBJ whole genome shotgun (WGS) entry which is preliminary data.</text>
</comment>
<evidence type="ECO:0000313" key="5">
    <source>
        <dbReference type="EMBL" id="CAF3698576.1"/>
    </source>
</evidence>
<accession>A0A813QSX9</accession>
<protein>
    <recommendedName>
        <fullName evidence="7">Death-associated protein</fullName>
    </recommendedName>
</protein>
<dbReference type="Proteomes" id="UP000677228">
    <property type="component" value="Unassembled WGS sequence"/>
</dbReference>
<keyword evidence="6" id="KW-1185">Reference proteome</keyword>
<feature type="region of interest" description="Disordered" evidence="1">
    <location>
        <begin position="18"/>
        <end position="90"/>
    </location>
</feature>
<dbReference type="EMBL" id="CAJOBC010000201">
    <property type="protein sequence ID" value="CAF3553747.1"/>
    <property type="molecule type" value="Genomic_DNA"/>
</dbReference>
<evidence type="ECO:0000313" key="4">
    <source>
        <dbReference type="EMBL" id="CAF3553747.1"/>
    </source>
</evidence>
<evidence type="ECO:0000313" key="6">
    <source>
        <dbReference type="Proteomes" id="UP000663829"/>
    </source>
</evidence>